<keyword evidence="2 8" id="KW-0813">Transport</keyword>
<name>A0ABT3PYW6_9BACT</name>
<evidence type="ECO:0000256" key="6">
    <source>
        <dbReference type="ARBA" id="ARBA00022989"/>
    </source>
</evidence>
<dbReference type="PROSITE" id="PS50928">
    <property type="entry name" value="ABC_TM1"/>
    <property type="match status" value="2"/>
</dbReference>
<keyword evidence="3" id="KW-1003">Cell membrane</keyword>
<sequence length="510" mass="55600">MLAVAGLIAIGVLLPLVYLLIRAFGASSEMLTNVIFRIRNLRLLGNTLLLTGSVLLFDTLIALPLAYLSVRCRIKARRFITLLGVLPLAMPGYIMAYALLGLGGYNGTFNTMFGWNFPRISGFSGSLIVLTICTFPYLYLNLRTALLGLDQSIEEASRSLGHDAKSTFFKIILPQLKPALLAGGLLVSLHVIGDFGTVSLMRFETFSYALYLQYLSAYDRIYAAWLALMLLALTTGALVLEYRLLKQAIFHRLGRGAAKAKTFLDLGPWTIPAYSFIGILFLVAVVLPVSSISYWMNQTVFAAVAGDLFEAFLNSVKASAPAAVLSTALALPLAYIGVRYRTKLSNPIERVAYLGYATPPLAFALALVFFSLYVSPWLYQTLLLLVIAYSLHFLAEAIGPVRSALYQAPPQLEEAAQSLGYSSIKSFFKVTLPLLRGGIIAAASLVFLSAMKELSITFLLSPIGFDTLALKVWSYTGEAMFAEAAPFALAILLFSALFVGLLFSKEVKKS</sequence>
<accession>A0ABT3PYW6</accession>
<evidence type="ECO:0000256" key="5">
    <source>
        <dbReference type="ARBA" id="ARBA00022692"/>
    </source>
</evidence>
<feature type="domain" description="ABC transmembrane type-1" evidence="9">
    <location>
        <begin position="44"/>
        <end position="239"/>
    </location>
</feature>
<protein>
    <submittedName>
        <fullName evidence="10">Iron ABC transporter permease</fullName>
    </submittedName>
</protein>
<keyword evidence="5 8" id="KW-0812">Transmembrane</keyword>
<dbReference type="PANTHER" id="PTHR43357:SF3">
    <property type="entry name" value="FE(3+)-TRANSPORT SYSTEM PERMEASE PROTEIN FBPB 2"/>
    <property type="match status" value="1"/>
</dbReference>
<feature type="transmembrane region" description="Helical" evidence="8">
    <location>
        <begin position="350"/>
        <end position="371"/>
    </location>
</feature>
<gene>
    <name evidence="10" type="ORF">LQ318_08945</name>
</gene>
<evidence type="ECO:0000256" key="8">
    <source>
        <dbReference type="RuleBase" id="RU363032"/>
    </source>
</evidence>
<evidence type="ECO:0000313" key="10">
    <source>
        <dbReference type="EMBL" id="MCW9713031.1"/>
    </source>
</evidence>
<evidence type="ECO:0000256" key="1">
    <source>
        <dbReference type="ARBA" id="ARBA00004429"/>
    </source>
</evidence>
<feature type="transmembrane region" description="Helical" evidence="8">
    <location>
        <begin position="480"/>
        <end position="503"/>
    </location>
</feature>
<dbReference type="Gene3D" id="1.10.3720.10">
    <property type="entry name" value="MetI-like"/>
    <property type="match status" value="2"/>
</dbReference>
<feature type="transmembrane region" description="Helical" evidence="8">
    <location>
        <begin position="377"/>
        <end position="395"/>
    </location>
</feature>
<dbReference type="SUPFAM" id="SSF161098">
    <property type="entry name" value="MetI-like"/>
    <property type="match status" value="2"/>
</dbReference>
<evidence type="ECO:0000256" key="4">
    <source>
        <dbReference type="ARBA" id="ARBA00022519"/>
    </source>
</evidence>
<dbReference type="CDD" id="cd06261">
    <property type="entry name" value="TM_PBP2"/>
    <property type="match status" value="2"/>
</dbReference>
<feature type="transmembrane region" description="Helical" evidence="8">
    <location>
        <begin position="49"/>
        <end position="68"/>
    </location>
</feature>
<evidence type="ECO:0000313" key="11">
    <source>
        <dbReference type="Proteomes" id="UP001207337"/>
    </source>
</evidence>
<evidence type="ECO:0000259" key="9">
    <source>
        <dbReference type="PROSITE" id="PS50928"/>
    </source>
</evidence>
<dbReference type="PANTHER" id="PTHR43357">
    <property type="entry name" value="INNER MEMBRANE ABC TRANSPORTER PERMEASE PROTEIN YDCV"/>
    <property type="match status" value="1"/>
</dbReference>
<dbReference type="Pfam" id="PF00528">
    <property type="entry name" value="BPD_transp_1"/>
    <property type="match status" value="2"/>
</dbReference>
<reference evidence="10 11" key="1">
    <citation type="submission" date="2021-11" db="EMBL/GenBank/DDBJ databases">
        <title>Aliifidinibius sp. nov., a new bacterium isolated from saline soil.</title>
        <authorList>
            <person name="Galisteo C."/>
            <person name="De La Haba R."/>
            <person name="Sanchez-Porro C."/>
            <person name="Ventosa A."/>
        </authorList>
    </citation>
    <scope>NUCLEOTIDE SEQUENCE [LARGE SCALE GENOMIC DNA]</scope>
    <source>
        <strain evidence="10 11">KACC 190600</strain>
    </source>
</reference>
<keyword evidence="11" id="KW-1185">Reference proteome</keyword>
<proteinExistence type="inferred from homology"/>
<feature type="transmembrane region" description="Helical" evidence="8">
    <location>
        <begin position="179"/>
        <end position="201"/>
    </location>
</feature>
<feature type="transmembrane region" description="Helical" evidence="8">
    <location>
        <begin position="434"/>
        <end position="460"/>
    </location>
</feature>
<feature type="transmembrane region" description="Helical" evidence="8">
    <location>
        <begin position="120"/>
        <end position="140"/>
    </location>
</feature>
<evidence type="ECO:0000256" key="7">
    <source>
        <dbReference type="ARBA" id="ARBA00023136"/>
    </source>
</evidence>
<feature type="transmembrane region" description="Helical" evidence="8">
    <location>
        <begin position="266"/>
        <end position="287"/>
    </location>
</feature>
<comment type="subcellular location">
    <subcellularLocation>
        <location evidence="1">Cell inner membrane</location>
        <topology evidence="1">Multi-pass membrane protein</topology>
    </subcellularLocation>
    <subcellularLocation>
        <location evidence="8">Cell membrane</location>
        <topology evidence="8">Multi-pass membrane protein</topology>
    </subcellularLocation>
</comment>
<dbReference type="EMBL" id="JAJNDC010000002">
    <property type="protein sequence ID" value="MCW9713031.1"/>
    <property type="molecule type" value="Genomic_DNA"/>
</dbReference>
<evidence type="ECO:0000256" key="3">
    <source>
        <dbReference type="ARBA" id="ARBA00022475"/>
    </source>
</evidence>
<comment type="caution">
    <text evidence="10">The sequence shown here is derived from an EMBL/GenBank/DDBJ whole genome shotgun (WGS) entry which is preliminary data.</text>
</comment>
<dbReference type="RefSeq" id="WP_265789454.1">
    <property type="nucleotide sequence ID" value="NZ_BAABRS010000002.1"/>
</dbReference>
<keyword evidence="4" id="KW-0997">Cell inner membrane</keyword>
<evidence type="ECO:0000256" key="2">
    <source>
        <dbReference type="ARBA" id="ARBA00022448"/>
    </source>
</evidence>
<feature type="transmembrane region" description="Helical" evidence="8">
    <location>
        <begin position="318"/>
        <end position="338"/>
    </location>
</feature>
<dbReference type="InterPro" id="IPR035906">
    <property type="entry name" value="MetI-like_sf"/>
</dbReference>
<feature type="domain" description="ABC transmembrane type-1" evidence="9">
    <location>
        <begin position="312"/>
        <end position="502"/>
    </location>
</feature>
<feature type="transmembrane region" description="Helical" evidence="8">
    <location>
        <begin position="221"/>
        <end position="245"/>
    </location>
</feature>
<feature type="transmembrane region" description="Helical" evidence="8">
    <location>
        <begin position="80"/>
        <end position="100"/>
    </location>
</feature>
<dbReference type="InterPro" id="IPR000515">
    <property type="entry name" value="MetI-like"/>
</dbReference>
<organism evidence="10 11">
    <name type="scientific">Fodinibius salicampi</name>
    <dbReference type="NCBI Taxonomy" id="1920655"/>
    <lineage>
        <taxon>Bacteria</taxon>
        <taxon>Pseudomonadati</taxon>
        <taxon>Balneolota</taxon>
        <taxon>Balneolia</taxon>
        <taxon>Balneolales</taxon>
        <taxon>Balneolaceae</taxon>
        <taxon>Fodinibius</taxon>
    </lineage>
</organism>
<keyword evidence="7 8" id="KW-0472">Membrane</keyword>
<comment type="similarity">
    <text evidence="8">Belongs to the binding-protein-dependent transport system permease family.</text>
</comment>
<keyword evidence="6 8" id="KW-1133">Transmembrane helix</keyword>
<dbReference type="Proteomes" id="UP001207337">
    <property type="component" value="Unassembled WGS sequence"/>
</dbReference>